<feature type="domain" description="IBB" evidence="8">
    <location>
        <begin position="1"/>
        <end position="53"/>
    </location>
</feature>
<dbReference type="SMART" id="SM00185">
    <property type="entry name" value="ARM"/>
    <property type="match status" value="8"/>
</dbReference>
<feature type="repeat" description="ARM" evidence="6">
    <location>
        <begin position="152"/>
        <end position="194"/>
    </location>
</feature>
<feature type="region of interest" description="Disordered" evidence="7">
    <location>
        <begin position="1"/>
        <end position="36"/>
    </location>
</feature>
<accession>V5H465</accession>
<keyword evidence="2 5" id="KW-0813">Transport</keyword>
<dbReference type="PROSITE" id="PS50176">
    <property type="entry name" value="ARM_REPEAT"/>
    <property type="match status" value="3"/>
</dbReference>
<dbReference type="PANTHER" id="PTHR23316">
    <property type="entry name" value="IMPORTIN ALPHA"/>
    <property type="match status" value="1"/>
</dbReference>
<dbReference type="InterPro" id="IPR032413">
    <property type="entry name" value="Arm_3"/>
</dbReference>
<dbReference type="EMBL" id="GANP01006663">
    <property type="protein sequence ID" value="JAB77805.1"/>
    <property type="molecule type" value="mRNA"/>
</dbReference>
<proteinExistence type="evidence at transcript level"/>
<keyword evidence="3" id="KW-0677">Repeat</keyword>
<feature type="compositionally biased region" description="Polar residues" evidence="7">
    <location>
        <begin position="1"/>
        <end position="11"/>
    </location>
</feature>
<sequence length="514" mass="55578">MPTQNRISNFKNKGKDQQEMRRRRNEVNVELRKQRKDDQILKRRNVSFSEDPVSPLAEQNKQGAVMSLEEIVRGLTSGEPECQLEATQSARKILSRERHPPIDAMIQAGVVPVLVHSLQRDDCPSLQFEAAWALTNIASGTAEQTDTVVKAGAVPSFIRLLQSPHSNVCEQAVWALGNIAGDGPSLRDMVLSLGILKPLLGLIKADAPAAFLRNVTWSLSNLCRNKNPPPPFEAIRECLPALAQLIHHTDKEVVADACWALSYLTDGSNEQIEEVVRAGVVPRLVELLGLGPVAVLTPALRALGNVVTGSDAQTQAVIDAGALPHLRALLRHSKVNLQKEAAWAVSNITAGNENQIQSVIDAGLIEPVIEVLATGDHKSQKEAVWAITNLTSGGSLEQIVYAVQAGVLPPVCQMLAVPEAKTLLVALDAIRNILAAGDKLGEREKICLMVEEVGGLDKIEALQTHENSEVYRVSLGIIEEYFGDGDDEDYGLVPESAGDGFTFSAPAPDQGFSF</sequence>
<dbReference type="Pfam" id="PF00514">
    <property type="entry name" value="Arm"/>
    <property type="match status" value="8"/>
</dbReference>
<feature type="repeat" description="ARM" evidence="6">
    <location>
        <begin position="109"/>
        <end position="152"/>
    </location>
</feature>
<evidence type="ECO:0000313" key="9">
    <source>
        <dbReference type="EMBL" id="JAB77805.1"/>
    </source>
</evidence>
<organism evidence="9">
    <name type="scientific">Ixodes ricinus</name>
    <name type="common">Common tick</name>
    <name type="synonym">Acarus ricinus</name>
    <dbReference type="NCBI Taxonomy" id="34613"/>
    <lineage>
        <taxon>Eukaryota</taxon>
        <taxon>Metazoa</taxon>
        <taxon>Ecdysozoa</taxon>
        <taxon>Arthropoda</taxon>
        <taxon>Chelicerata</taxon>
        <taxon>Arachnida</taxon>
        <taxon>Acari</taxon>
        <taxon>Parasitiformes</taxon>
        <taxon>Ixodida</taxon>
        <taxon>Ixodoidea</taxon>
        <taxon>Ixodidae</taxon>
        <taxon>Ixodinae</taxon>
        <taxon>Ixodes</taxon>
    </lineage>
</organism>
<evidence type="ECO:0000256" key="6">
    <source>
        <dbReference type="PROSITE-ProRule" id="PRU00259"/>
    </source>
</evidence>
<evidence type="ECO:0000256" key="5">
    <source>
        <dbReference type="PIRNR" id="PIRNR005673"/>
    </source>
</evidence>
<feature type="compositionally biased region" description="Basic and acidic residues" evidence="7">
    <location>
        <begin position="13"/>
        <end position="36"/>
    </location>
</feature>
<dbReference type="GO" id="GO:0005737">
    <property type="term" value="C:cytoplasm"/>
    <property type="evidence" value="ECO:0007669"/>
    <property type="project" value="InterPro"/>
</dbReference>
<evidence type="ECO:0000259" key="8">
    <source>
        <dbReference type="PROSITE" id="PS51214"/>
    </source>
</evidence>
<evidence type="ECO:0000256" key="2">
    <source>
        <dbReference type="ARBA" id="ARBA00022448"/>
    </source>
</evidence>
<comment type="similarity">
    <text evidence="1 5">Belongs to the importin alpha family.</text>
</comment>
<keyword evidence="4 5" id="KW-0653">Protein transport</keyword>
<dbReference type="Pfam" id="PF16186">
    <property type="entry name" value="Arm_3"/>
    <property type="match status" value="1"/>
</dbReference>
<reference evidence="9" key="1">
    <citation type="journal article" date="2015" name="Sci. Rep.">
        <title>Tissue- and time-dependent transcription in Ixodes ricinus salivary glands and midguts when blood feeding on the vertebrate host.</title>
        <authorList>
            <person name="Kotsyfakis M."/>
            <person name="Schwarz A."/>
            <person name="Erhart J."/>
            <person name="Ribeiro J.M."/>
        </authorList>
    </citation>
    <scope>NUCLEOTIDE SEQUENCE</scope>
    <source>
        <tissue evidence="9">Salivary gland and midgut</tissue>
    </source>
</reference>
<dbReference type="Pfam" id="PF01749">
    <property type="entry name" value="IBB"/>
    <property type="match status" value="1"/>
</dbReference>
<dbReference type="InterPro" id="IPR016024">
    <property type="entry name" value="ARM-type_fold"/>
</dbReference>
<dbReference type="Gene3D" id="1.20.5.690">
    <property type="entry name" value="Importin-alpha, importin-beta-binding domain"/>
    <property type="match status" value="1"/>
</dbReference>
<evidence type="ECO:0000256" key="7">
    <source>
        <dbReference type="SAM" id="MobiDB-lite"/>
    </source>
</evidence>
<dbReference type="InterPro" id="IPR000225">
    <property type="entry name" value="Armadillo"/>
</dbReference>
<dbReference type="InterPro" id="IPR011989">
    <property type="entry name" value="ARM-like"/>
</dbReference>
<name>V5H465_IXORI</name>
<dbReference type="GO" id="GO:0006607">
    <property type="term" value="P:NLS-bearing protein import into nucleus"/>
    <property type="evidence" value="ECO:0007669"/>
    <property type="project" value="UniProtKB-ARBA"/>
</dbReference>
<dbReference type="PROSITE" id="PS51214">
    <property type="entry name" value="IBB"/>
    <property type="match status" value="1"/>
</dbReference>
<dbReference type="PIRSF" id="PIRSF005673">
    <property type="entry name" value="Importin_alpha"/>
    <property type="match status" value="1"/>
</dbReference>
<dbReference type="InterPro" id="IPR036975">
    <property type="entry name" value="Importin-a_IBB_sf"/>
</dbReference>
<protein>
    <recommendedName>
        <fullName evidence="5">Importin subunit alpha</fullName>
    </recommendedName>
</protein>
<evidence type="ECO:0000256" key="1">
    <source>
        <dbReference type="ARBA" id="ARBA00010394"/>
    </source>
</evidence>
<dbReference type="InterPro" id="IPR024931">
    <property type="entry name" value="Importin_alpha"/>
</dbReference>
<dbReference type="AlphaFoldDB" id="V5H465"/>
<dbReference type="SUPFAM" id="SSF48371">
    <property type="entry name" value="ARM repeat"/>
    <property type="match status" value="1"/>
</dbReference>
<evidence type="ECO:0000256" key="4">
    <source>
        <dbReference type="ARBA" id="ARBA00022927"/>
    </source>
</evidence>
<dbReference type="Gene3D" id="1.25.10.10">
    <property type="entry name" value="Leucine-rich Repeat Variant"/>
    <property type="match status" value="1"/>
</dbReference>
<dbReference type="FunFam" id="1.25.10.10:FF:000009">
    <property type="entry name" value="Importin subunit alpha"/>
    <property type="match status" value="1"/>
</dbReference>
<dbReference type="InterPro" id="IPR002652">
    <property type="entry name" value="Importin-a_IBB"/>
</dbReference>
<evidence type="ECO:0000256" key="3">
    <source>
        <dbReference type="ARBA" id="ARBA00022737"/>
    </source>
</evidence>
<dbReference type="GO" id="GO:0005634">
    <property type="term" value="C:nucleus"/>
    <property type="evidence" value="ECO:0007669"/>
    <property type="project" value="UniProtKB-ARBA"/>
</dbReference>
<dbReference type="GO" id="GO:0061608">
    <property type="term" value="F:nuclear import signal receptor activity"/>
    <property type="evidence" value="ECO:0007669"/>
    <property type="project" value="InterPro"/>
</dbReference>
<feature type="repeat" description="ARM" evidence="6">
    <location>
        <begin position="321"/>
        <end position="363"/>
    </location>
</feature>